<evidence type="ECO:0000313" key="2">
    <source>
        <dbReference type="EMBL" id="TRM70089.1"/>
    </source>
</evidence>
<protein>
    <recommendedName>
        <fullName evidence="4">BTB domain-containing protein</fullName>
    </recommendedName>
</protein>
<organism evidence="2 3">
    <name type="scientific">Schizophyllum amplum</name>
    <dbReference type="NCBI Taxonomy" id="97359"/>
    <lineage>
        <taxon>Eukaryota</taxon>
        <taxon>Fungi</taxon>
        <taxon>Dikarya</taxon>
        <taxon>Basidiomycota</taxon>
        <taxon>Agaricomycotina</taxon>
        <taxon>Agaricomycetes</taxon>
        <taxon>Agaricomycetidae</taxon>
        <taxon>Agaricales</taxon>
        <taxon>Schizophyllaceae</taxon>
        <taxon>Schizophyllum</taxon>
    </lineage>
</organism>
<reference evidence="2 3" key="1">
    <citation type="journal article" date="2019" name="New Phytol.">
        <title>Comparative genomics reveals unique wood-decay strategies and fruiting body development in the Schizophyllaceae.</title>
        <authorList>
            <person name="Almasi E."/>
            <person name="Sahu N."/>
            <person name="Krizsan K."/>
            <person name="Balint B."/>
            <person name="Kovacs G.M."/>
            <person name="Kiss B."/>
            <person name="Cseklye J."/>
            <person name="Drula E."/>
            <person name="Henrissat B."/>
            <person name="Nagy I."/>
            <person name="Chovatia M."/>
            <person name="Adam C."/>
            <person name="LaButti K."/>
            <person name="Lipzen A."/>
            <person name="Riley R."/>
            <person name="Grigoriev I.V."/>
            <person name="Nagy L.G."/>
        </authorList>
    </citation>
    <scope>NUCLEOTIDE SEQUENCE [LARGE SCALE GENOMIC DNA]</scope>
    <source>
        <strain evidence="2 3">NL-1724</strain>
    </source>
</reference>
<feature type="region of interest" description="Disordered" evidence="1">
    <location>
        <begin position="1"/>
        <end position="172"/>
    </location>
</feature>
<name>A0A550CZ69_9AGAR</name>
<dbReference type="EMBL" id="VDMD01000001">
    <property type="protein sequence ID" value="TRM70089.1"/>
    <property type="molecule type" value="Genomic_DNA"/>
</dbReference>
<accession>A0A550CZ69</accession>
<feature type="compositionally biased region" description="Basic and acidic residues" evidence="1">
    <location>
        <begin position="41"/>
        <end position="63"/>
    </location>
</feature>
<sequence length="578" mass="63823">MNRFWSDFFSSAAASSRAGKRRHDADDHGPPEDEDTGANGTERRMDDGATHDAPQQDRDRSGADDTPSTSTPRKKKRKLFKAPSLASDSEEEVSAADAPSFDTHPRTKAPGPYPSPHSEDDNNGPLDPDYAKPNWTFYTPPDDLNDSPRPSPQPSYNPFARSSVSEPHKPGTCRTWIHHPAGGFLHIPPHVDTHGDLDKGNEMQEERAHQLFKHCAYHPDFRLWTHQPVYTAYGGLVWSDEAVQPLVQRPGLLLKAVNTLFCVHADKLLVRCLWERSYLQRLRDDWHVHDGMPVLDVHPDITPIELEHYLTYVVYDKGALVTRLPVKSVLVADFDAALAILKISTYYADVPARTTALAALKHFFPSSAERPVSLHHLPLVHNMHTMHERAHFQRTYALRAVPILQAAAAHAHLPTALYAAAQQPVPAIVASPAAATILEARDNLAHAFRRLIAKMLTLAFAEAQATAMAVGPEADVCGCNVGRGTSMDNLRRALDLCVQVDACVTAGWSAPRIDMLVRPEDLLVPRPTGNHFCGDCREALSVALERWEDAAWELLPSVCGYANWAAIHAGLGKARCVS</sequence>
<dbReference type="AlphaFoldDB" id="A0A550CZ69"/>
<comment type="caution">
    <text evidence="2">The sequence shown here is derived from an EMBL/GenBank/DDBJ whole genome shotgun (WGS) entry which is preliminary data.</text>
</comment>
<dbReference type="OrthoDB" id="10401240at2759"/>
<proteinExistence type="predicted"/>
<evidence type="ECO:0000313" key="3">
    <source>
        <dbReference type="Proteomes" id="UP000320762"/>
    </source>
</evidence>
<evidence type="ECO:0000256" key="1">
    <source>
        <dbReference type="SAM" id="MobiDB-lite"/>
    </source>
</evidence>
<dbReference type="Proteomes" id="UP000320762">
    <property type="component" value="Unassembled WGS sequence"/>
</dbReference>
<gene>
    <name evidence="2" type="ORF">BD626DRAFT_563777</name>
</gene>
<evidence type="ECO:0008006" key="4">
    <source>
        <dbReference type="Google" id="ProtNLM"/>
    </source>
</evidence>
<feature type="compositionally biased region" description="Polar residues" evidence="1">
    <location>
        <begin position="156"/>
        <end position="165"/>
    </location>
</feature>
<keyword evidence="3" id="KW-1185">Reference proteome</keyword>